<reference evidence="10" key="1">
    <citation type="submission" date="2023-07" db="EMBL/GenBank/DDBJ databases">
        <title>30 novel species of actinomycetes from the DSMZ collection.</title>
        <authorList>
            <person name="Nouioui I."/>
        </authorList>
    </citation>
    <scope>NUCLEOTIDE SEQUENCE [LARGE SCALE GENOMIC DNA]</scope>
    <source>
        <strain evidence="10">DSM 44918</strain>
    </source>
</reference>
<dbReference type="Proteomes" id="UP001183420">
    <property type="component" value="Unassembled WGS sequence"/>
</dbReference>
<evidence type="ECO:0000256" key="7">
    <source>
        <dbReference type="RuleBase" id="RU363032"/>
    </source>
</evidence>
<feature type="transmembrane region" description="Helical" evidence="7">
    <location>
        <begin position="291"/>
        <end position="311"/>
    </location>
</feature>
<feature type="transmembrane region" description="Helical" evidence="7">
    <location>
        <begin position="45"/>
        <end position="64"/>
    </location>
</feature>
<evidence type="ECO:0000313" key="10">
    <source>
        <dbReference type="Proteomes" id="UP001183420"/>
    </source>
</evidence>
<proteinExistence type="inferred from homology"/>
<evidence type="ECO:0000256" key="3">
    <source>
        <dbReference type="ARBA" id="ARBA00022475"/>
    </source>
</evidence>
<comment type="caution">
    <text evidence="9">The sequence shown here is derived from an EMBL/GenBank/DDBJ whole genome shotgun (WGS) entry which is preliminary data.</text>
</comment>
<keyword evidence="3" id="KW-1003">Cell membrane</keyword>
<sequence length="320" mass="34403">MDATSFLTAVGGIAAVPLAIVLWLTLGERLVQLFPPRRREGVRAWVWLLPPVVLGGGILLYPLLGTLTMSFQGPDGTGFVGLDNYAWVFGDAVVPVLLNNLAWLVLLPAVTLVLGMLLAVLADRVRYEWLVRTVMLLPMAISFAAAAVIWRLMYAYQPSGAEQLGTVNAVIDLFGGETVAFLSDPGIATFALIAVGVWNSVGLSMVMLSAAIKNVDGATLEAAQLDGAGALSTFRYVTLPQIAPTMSVVYTTQVIFSLKVFDIVYTMTNGGFDTDVVANRMYAELFRAREYGHASAIAVVLLIAALPVIAVNVRHFRAER</sequence>
<comment type="subcellular location">
    <subcellularLocation>
        <location evidence="1 7">Cell membrane</location>
        <topology evidence="1 7">Multi-pass membrane protein</topology>
    </subcellularLocation>
</comment>
<keyword evidence="6 7" id="KW-0472">Membrane</keyword>
<evidence type="ECO:0000256" key="2">
    <source>
        <dbReference type="ARBA" id="ARBA00022448"/>
    </source>
</evidence>
<name>A0ABU2LZC4_9ACTN</name>
<organism evidence="9 10">
    <name type="scientific">Streptomyces millisiae</name>
    <dbReference type="NCBI Taxonomy" id="3075542"/>
    <lineage>
        <taxon>Bacteria</taxon>
        <taxon>Bacillati</taxon>
        <taxon>Actinomycetota</taxon>
        <taxon>Actinomycetes</taxon>
        <taxon>Kitasatosporales</taxon>
        <taxon>Streptomycetaceae</taxon>
        <taxon>Streptomyces</taxon>
    </lineage>
</organism>
<accession>A0ABU2LZC4</accession>
<dbReference type="RefSeq" id="WP_311603878.1">
    <property type="nucleotide sequence ID" value="NZ_JAVREM010000079.1"/>
</dbReference>
<keyword evidence="2 7" id="KW-0813">Transport</keyword>
<comment type="similarity">
    <text evidence="7">Belongs to the binding-protein-dependent transport system permease family.</text>
</comment>
<evidence type="ECO:0000256" key="5">
    <source>
        <dbReference type="ARBA" id="ARBA00022989"/>
    </source>
</evidence>
<keyword evidence="10" id="KW-1185">Reference proteome</keyword>
<gene>
    <name evidence="9" type="ORF">RNC47_32025</name>
</gene>
<feature type="transmembrane region" description="Helical" evidence="7">
    <location>
        <begin position="129"/>
        <end position="150"/>
    </location>
</feature>
<dbReference type="PANTHER" id="PTHR43227:SF8">
    <property type="entry name" value="DIACETYLCHITOBIOSE UPTAKE SYSTEM PERMEASE PROTEIN DASB"/>
    <property type="match status" value="1"/>
</dbReference>
<feature type="domain" description="ABC transmembrane type-1" evidence="8">
    <location>
        <begin position="97"/>
        <end position="312"/>
    </location>
</feature>
<dbReference type="SUPFAM" id="SSF161098">
    <property type="entry name" value="MetI-like"/>
    <property type="match status" value="1"/>
</dbReference>
<protein>
    <submittedName>
        <fullName evidence="9">Sugar ABC transporter permease</fullName>
    </submittedName>
</protein>
<dbReference type="EMBL" id="JAVREM010000079">
    <property type="protein sequence ID" value="MDT0322950.1"/>
    <property type="molecule type" value="Genomic_DNA"/>
</dbReference>
<feature type="transmembrane region" description="Helical" evidence="7">
    <location>
        <begin position="101"/>
        <end position="122"/>
    </location>
</feature>
<keyword evidence="5 7" id="KW-1133">Transmembrane helix</keyword>
<feature type="transmembrane region" description="Helical" evidence="7">
    <location>
        <begin position="187"/>
        <end position="208"/>
    </location>
</feature>
<evidence type="ECO:0000256" key="4">
    <source>
        <dbReference type="ARBA" id="ARBA00022692"/>
    </source>
</evidence>
<dbReference type="Gene3D" id="1.10.3720.10">
    <property type="entry name" value="MetI-like"/>
    <property type="match status" value="1"/>
</dbReference>
<dbReference type="InterPro" id="IPR050809">
    <property type="entry name" value="UgpAE/MalFG_permease"/>
</dbReference>
<keyword evidence="4 7" id="KW-0812">Transmembrane</keyword>
<dbReference type="PROSITE" id="PS50928">
    <property type="entry name" value="ABC_TM1"/>
    <property type="match status" value="1"/>
</dbReference>
<evidence type="ECO:0000256" key="1">
    <source>
        <dbReference type="ARBA" id="ARBA00004651"/>
    </source>
</evidence>
<evidence type="ECO:0000259" key="8">
    <source>
        <dbReference type="PROSITE" id="PS50928"/>
    </source>
</evidence>
<feature type="transmembrane region" description="Helical" evidence="7">
    <location>
        <begin position="6"/>
        <end position="24"/>
    </location>
</feature>
<dbReference type="InterPro" id="IPR000515">
    <property type="entry name" value="MetI-like"/>
</dbReference>
<dbReference type="InterPro" id="IPR035906">
    <property type="entry name" value="MetI-like_sf"/>
</dbReference>
<evidence type="ECO:0000256" key="6">
    <source>
        <dbReference type="ARBA" id="ARBA00023136"/>
    </source>
</evidence>
<dbReference type="Pfam" id="PF00528">
    <property type="entry name" value="BPD_transp_1"/>
    <property type="match status" value="1"/>
</dbReference>
<evidence type="ECO:0000313" key="9">
    <source>
        <dbReference type="EMBL" id="MDT0322950.1"/>
    </source>
</evidence>
<dbReference type="CDD" id="cd06261">
    <property type="entry name" value="TM_PBP2"/>
    <property type="match status" value="1"/>
</dbReference>
<dbReference type="PANTHER" id="PTHR43227">
    <property type="entry name" value="BLL4140 PROTEIN"/>
    <property type="match status" value="1"/>
</dbReference>